<keyword evidence="1 2" id="KW-0732">Signal</keyword>
<dbReference type="STRING" id="999627.SAMN05216236_11954"/>
<proteinExistence type="predicted"/>
<evidence type="ECO:0000313" key="6">
    <source>
        <dbReference type="Proteomes" id="UP000182466"/>
    </source>
</evidence>
<dbReference type="PANTHER" id="PTHR33619">
    <property type="entry name" value="POLYSACCHARIDE EXPORT PROTEIN GFCE-RELATED"/>
    <property type="match status" value="1"/>
</dbReference>
<evidence type="ECO:0000313" key="5">
    <source>
        <dbReference type="EMBL" id="SFU02473.1"/>
    </source>
</evidence>
<protein>
    <submittedName>
        <fullName evidence="5">Polysaccharide export outer membrane protein</fullName>
    </submittedName>
</protein>
<evidence type="ECO:0000256" key="1">
    <source>
        <dbReference type="ARBA" id="ARBA00022729"/>
    </source>
</evidence>
<keyword evidence="6" id="KW-1185">Reference proteome</keyword>
<dbReference type="OrthoDB" id="197007at2"/>
<evidence type="ECO:0000256" key="2">
    <source>
        <dbReference type="SAM" id="SignalP"/>
    </source>
</evidence>
<sequence length="205" mass="22016">MKRFLLLLTSLLIVPLAATQVLAQDTYRIKSGDVLRIEVLEDSSLNRESLVLPDGRVSVPMVGSVRVGGRSVDEVRADIIAQLRPNFASDPTVFVSLAQLAPPRPSGGGSGTVSGVTVYMLGEVATPGAMEVKRGTTFLQALAQGGGVTRFGATKRLQLRRAGANGQQQIYTYNVKDIIDGKSSIRTPVLQEGDVIIVPQRRLFE</sequence>
<organism evidence="5 6">
    <name type="scientific">Sedimentitalea nanhaiensis</name>
    <dbReference type="NCBI Taxonomy" id="999627"/>
    <lineage>
        <taxon>Bacteria</taxon>
        <taxon>Pseudomonadati</taxon>
        <taxon>Pseudomonadota</taxon>
        <taxon>Alphaproteobacteria</taxon>
        <taxon>Rhodobacterales</taxon>
        <taxon>Paracoccaceae</taxon>
        <taxon>Sedimentitalea</taxon>
    </lineage>
</organism>
<gene>
    <name evidence="5" type="ORF">SAMN05216236_11954</name>
</gene>
<dbReference type="Pfam" id="PF02563">
    <property type="entry name" value="Poly_export"/>
    <property type="match status" value="1"/>
</dbReference>
<accession>A0A1I7CSU3</accession>
<dbReference type="Proteomes" id="UP000182466">
    <property type="component" value="Unassembled WGS sequence"/>
</dbReference>
<dbReference type="eggNOG" id="COG1596">
    <property type="taxonomic scope" value="Bacteria"/>
</dbReference>
<dbReference type="InterPro" id="IPR019554">
    <property type="entry name" value="Soluble_ligand-bd"/>
</dbReference>
<dbReference type="Gene3D" id="3.30.1950.10">
    <property type="entry name" value="wza like domain"/>
    <property type="match status" value="1"/>
</dbReference>
<dbReference type="GO" id="GO:0015159">
    <property type="term" value="F:polysaccharide transmembrane transporter activity"/>
    <property type="evidence" value="ECO:0007669"/>
    <property type="project" value="InterPro"/>
</dbReference>
<dbReference type="Pfam" id="PF10531">
    <property type="entry name" value="SLBB"/>
    <property type="match status" value="1"/>
</dbReference>
<evidence type="ECO:0000259" key="3">
    <source>
        <dbReference type="Pfam" id="PF02563"/>
    </source>
</evidence>
<feature type="domain" description="Polysaccharide export protein N-terminal" evidence="3">
    <location>
        <begin position="23"/>
        <end position="97"/>
    </location>
</feature>
<dbReference type="Gene3D" id="3.10.560.10">
    <property type="entry name" value="Outer membrane lipoprotein wza domain like"/>
    <property type="match status" value="1"/>
</dbReference>
<dbReference type="RefSeq" id="WP_027262837.1">
    <property type="nucleotide sequence ID" value="NZ_FPAW01000019.1"/>
</dbReference>
<dbReference type="InterPro" id="IPR003715">
    <property type="entry name" value="Poly_export_N"/>
</dbReference>
<reference evidence="5 6" key="1">
    <citation type="submission" date="2016-10" db="EMBL/GenBank/DDBJ databases">
        <authorList>
            <person name="de Groot N.N."/>
        </authorList>
    </citation>
    <scope>NUCLEOTIDE SEQUENCE [LARGE SCALE GENOMIC DNA]</scope>
    <source>
        <strain evidence="5 6">CGMCC 1.10959</strain>
    </source>
</reference>
<dbReference type="PANTHER" id="PTHR33619:SF3">
    <property type="entry name" value="POLYSACCHARIDE EXPORT PROTEIN GFCE-RELATED"/>
    <property type="match status" value="1"/>
</dbReference>
<dbReference type="AlphaFoldDB" id="A0A1I7CSU3"/>
<dbReference type="EMBL" id="FPAW01000019">
    <property type="protein sequence ID" value="SFU02473.1"/>
    <property type="molecule type" value="Genomic_DNA"/>
</dbReference>
<name>A0A1I7CSU3_9RHOB</name>
<evidence type="ECO:0000259" key="4">
    <source>
        <dbReference type="Pfam" id="PF10531"/>
    </source>
</evidence>
<feature type="chain" id="PRO_5010238878" evidence="2">
    <location>
        <begin position="24"/>
        <end position="205"/>
    </location>
</feature>
<dbReference type="InterPro" id="IPR049712">
    <property type="entry name" value="Poly_export"/>
</dbReference>
<feature type="domain" description="Soluble ligand binding" evidence="4">
    <location>
        <begin position="118"/>
        <end position="167"/>
    </location>
</feature>
<feature type="signal peptide" evidence="2">
    <location>
        <begin position="1"/>
        <end position="23"/>
    </location>
</feature>